<evidence type="ECO:0000256" key="2">
    <source>
        <dbReference type="ARBA" id="ARBA00022763"/>
    </source>
</evidence>
<organism evidence="7 8">
    <name type="scientific">Vibrio rumoiensis</name>
    <dbReference type="NCBI Taxonomy" id="76258"/>
    <lineage>
        <taxon>Bacteria</taxon>
        <taxon>Pseudomonadati</taxon>
        <taxon>Pseudomonadota</taxon>
        <taxon>Gammaproteobacteria</taxon>
        <taxon>Vibrionales</taxon>
        <taxon>Vibrionaceae</taxon>
        <taxon>Vibrio</taxon>
    </lineage>
</organism>
<dbReference type="Pfam" id="PF00817">
    <property type="entry name" value="IMS"/>
    <property type="match status" value="1"/>
</dbReference>
<dbReference type="RefSeq" id="WP_394607332.1">
    <property type="nucleotide sequence ID" value="NZ_JBIHSN010000002.1"/>
</dbReference>
<dbReference type="InterPro" id="IPR017961">
    <property type="entry name" value="DNA_pol_Y-fam_little_finger"/>
</dbReference>
<dbReference type="InterPro" id="IPR043128">
    <property type="entry name" value="Rev_trsase/Diguanyl_cyclase"/>
</dbReference>
<proteinExistence type="inferred from homology"/>
<dbReference type="PANTHER" id="PTHR11076">
    <property type="entry name" value="DNA REPAIR POLYMERASE UMUC / TRANSFERASE FAMILY MEMBER"/>
    <property type="match status" value="1"/>
</dbReference>
<dbReference type="SUPFAM" id="SSF56672">
    <property type="entry name" value="DNA/RNA polymerases"/>
    <property type="match status" value="1"/>
</dbReference>
<dbReference type="InterPro" id="IPR024728">
    <property type="entry name" value="PolY_HhH_motif"/>
</dbReference>
<evidence type="ECO:0000259" key="6">
    <source>
        <dbReference type="PROSITE" id="PS50173"/>
    </source>
</evidence>
<keyword evidence="4" id="KW-0234">DNA repair</keyword>
<dbReference type="CDD" id="cd01700">
    <property type="entry name" value="PolY_Pol_V_umuC"/>
    <property type="match status" value="1"/>
</dbReference>
<dbReference type="Pfam" id="PF11799">
    <property type="entry name" value="IMS_C"/>
    <property type="match status" value="1"/>
</dbReference>
<dbReference type="Proteomes" id="UP001607151">
    <property type="component" value="Unassembled WGS sequence"/>
</dbReference>
<keyword evidence="5" id="KW-0742">SOS response</keyword>
<dbReference type="Gene3D" id="3.30.70.270">
    <property type="match status" value="1"/>
</dbReference>
<dbReference type="Pfam" id="PF13438">
    <property type="entry name" value="DUF4113"/>
    <property type="match status" value="1"/>
</dbReference>
<name>A0ABW7IT16_9VIBR</name>
<evidence type="ECO:0000256" key="4">
    <source>
        <dbReference type="ARBA" id="ARBA00023204"/>
    </source>
</evidence>
<dbReference type="PROSITE" id="PS50173">
    <property type="entry name" value="UMUC"/>
    <property type="match status" value="1"/>
</dbReference>
<evidence type="ECO:0000256" key="5">
    <source>
        <dbReference type="ARBA" id="ARBA00023236"/>
    </source>
</evidence>
<reference evidence="7 8" key="1">
    <citation type="submission" date="2024-10" db="EMBL/GenBank/DDBJ databases">
        <authorList>
            <person name="Yibar A."/>
            <person name="Saticioglu I.B."/>
            <person name="Duman M."/>
            <person name="Ajmi N."/>
            <person name="Gurler F."/>
            <person name="Ay H."/>
            <person name="Onuk E."/>
            <person name="Guler S."/>
            <person name="Romalde J.L."/>
        </authorList>
    </citation>
    <scope>NUCLEOTIDE SEQUENCE [LARGE SCALE GENOMIC DNA]</scope>
    <source>
        <strain evidence="7 8">14-MA-B</strain>
    </source>
</reference>
<dbReference type="InterPro" id="IPR050116">
    <property type="entry name" value="DNA_polymerase-Y"/>
</dbReference>
<dbReference type="EMBL" id="JBIHSN010000002">
    <property type="protein sequence ID" value="MFH0264760.1"/>
    <property type="molecule type" value="Genomic_DNA"/>
</dbReference>
<keyword evidence="2" id="KW-0227">DNA damage</keyword>
<dbReference type="Gene3D" id="3.40.1170.60">
    <property type="match status" value="1"/>
</dbReference>
<comment type="similarity">
    <text evidence="1">Belongs to the DNA polymerase type-Y family.</text>
</comment>
<dbReference type="InterPro" id="IPR025188">
    <property type="entry name" value="DUF4113"/>
</dbReference>
<evidence type="ECO:0000256" key="1">
    <source>
        <dbReference type="ARBA" id="ARBA00010945"/>
    </source>
</evidence>
<feature type="domain" description="UmuC" evidence="6">
    <location>
        <begin position="2"/>
        <end position="188"/>
    </location>
</feature>
<accession>A0ABW7IT16</accession>
<sequence>MFALVDANAFYCSAEQVFRPEWRERPIIVLSNNDGMVVAANRQAKEAGIPKFQPYFKLKSLCEQKGVIAVSSNYELYADLSAKMMQVIGRFSPEQYVYSIDESFLRFHRCHDLIKDYRQHALNIRTSVWKECRLPVCVGMGKTVTLAKAANHTAKKHRENNGICVIDNDALRVSVLKDMSVSDVWGVGRKLAKKLNVMKIHTAYDLSLYSPERAKREFSVEMERTVRELNEVPCISWDLARADKKQIFSTRSMGQRITDLDSLQQALSKHAGIAAYKARQQGSLCKVLLCFAANSPYDDIPVSHKYLHHFPYPTDDSTAITKVVTSIAAKLFKSGVRYYKIGVGFLELQSAHQQQMDWLNPSPEDHRLMNVFDELNNRYGTGSVFLAAEGIEHQWGMKRELLTPQYTTKWNDLPLVKC</sequence>
<evidence type="ECO:0000313" key="8">
    <source>
        <dbReference type="Proteomes" id="UP001607151"/>
    </source>
</evidence>
<comment type="caution">
    <text evidence="7">The sequence shown here is derived from an EMBL/GenBank/DDBJ whole genome shotgun (WGS) entry which is preliminary data.</text>
</comment>
<dbReference type="PANTHER" id="PTHR11076:SF34">
    <property type="entry name" value="PROTEIN UMUC"/>
    <property type="match status" value="1"/>
</dbReference>
<dbReference type="InterPro" id="IPR043502">
    <property type="entry name" value="DNA/RNA_pol_sf"/>
</dbReference>
<dbReference type="InterPro" id="IPR001126">
    <property type="entry name" value="UmuC"/>
</dbReference>
<gene>
    <name evidence="7" type="ORF">ACGRQ9_04510</name>
</gene>
<evidence type="ECO:0000256" key="3">
    <source>
        <dbReference type="ARBA" id="ARBA00023199"/>
    </source>
</evidence>
<keyword evidence="3" id="KW-0741">SOS mutagenesis</keyword>
<dbReference type="Gene3D" id="1.10.150.20">
    <property type="entry name" value="5' to 3' exonuclease, C-terminal subdomain"/>
    <property type="match status" value="1"/>
</dbReference>
<evidence type="ECO:0000313" key="7">
    <source>
        <dbReference type="EMBL" id="MFH0264760.1"/>
    </source>
</evidence>
<protein>
    <submittedName>
        <fullName evidence="7">Y-family DNA polymerase</fullName>
    </submittedName>
</protein>
<dbReference type="Pfam" id="PF11798">
    <property type="entry name" value="IMS_HHH"/>
    <property type="match status" value="1"/>
</dbReference>
<keyword evidence="8" id="KW-1185">Reference proteome</keyword>